<keyword evidence="2" id="KW-0328">Glycosyltransferase</keyword>
<reference evidence="8" key="1">
    <citation type="journal article" date="2023" name="PLoS Negl. Trop. Dis.">
        <title>A genome sequence for Biomphalaria pfeifferi, the major vector snail for the human-infecting parasite Schistosoma mansoni.</title>
        <authorList>
            <person name="Bu L."/>
            <person name="Lu L."/>
            <person name="Laidemitt M.R."/>
            <person name="Zhang S.M."/>
            <person name="Mutuku M."/>
            <person name="Mkoji G."/>
            <person name="Steinauer M."/>
            <person name="Loker E.S."/>
        </authorList>
    </citation>
    <scope>NUCLEOTIDE SEQUENCE</scope>
    <source>
        <strain evidence="8">KasaAsao</strain>
    </source>
</reference>
<dbReference type="InterPro" id="IPR043472">
    <property type="entry name" value="Macro_dom-like"/>
</dbReference>
<evidence type="ECO:0000313" key="8">
    <source>
        <dbReference type="EMBL" id="KAK0068030.1"/>
    </source>
</evidence>
<evidence type="ECO:0000256" key="6">
    <source>
        <dbReference type="SAM" id="MobiDB-lite"/>
    </source>
</evidence>
<evidence type="ECO:0000259" key="7">
    <source>
        <dbReference type="PROSITE" id="PS51154"/>
    </source>
</evidence>
<dbReference type="PROSITE" id="PS51154">
    <property type="entry name" value="MACRO"/>
    <property type="match status" value="1"/>
</dbReference>
<evidence type="ECO:0000313" key="9">
    <source>
        <dbReference type="Proteomes" id="UP001233172"/>
    </source>
</evidence>
<reference evidence="8" key="2">
    <citation type="submission" date="2023-04" db="EMBL/GenBank/DDBJ databases">
        <authorList>
            <person name="Bu L."/>
            <person name="Lu L."/>
            <person name="Laidemitt M.R."/>
            <person name="Zhang S.M."/>
            <person name="Mutuku M."/>
            <person name="Mkoji G."/>
            <person name="Steinauer M."/>
            <person name="Loker E.S."/>
        </authorList>
    </citation>
    <scope>NUCLEOTIDE SEQUENCE</scope>
    <source>
        <strain evidence="8">KasaAsao</strain>
        <tissue evidence="8">Whole Snail</tissue>
    </source>
</reference>
<dbReference type="GO" id="GO:0003714">
    <property type="term" value="F:transcription corepressor activity"/>
    <property type="evidence" value="ECO:0007669"/>
    <property type="project" value="TreeGrafter"/>
</dbReference>
<proteinExistence type="predicted"/>
<evidence type="ECO:0000256" key="3">
    <source>
        <dbReference type="ARBA" id="ARBA00022679"/>
    </source>
</evidence>
<keyword evidence="9" id="KW-1185">Reference proteome</keyword>
<evidence type="ECO:0000256" key="4">
    <source>
        <dbReference type="ARBA" id="ARBA00023027"/>
    </source>
</evidence>
<evidence type="ECO:0000256" key="5">
    <source>
        <dbReference type="ARBA" id="ARBA00023242"/>
    </source>
</evidence>
<keyword evidence="4" id="KW-0520">NAD</keyword>
<dbReference type="InterPro" id="IPR052056">
    <property type="entry name" value="Mono-ARTD/PARP"/>
</dbReference>
<dbReference type="AlphaFoldDB" id="A0AAD8FKV0"/>
<dbReference type="GO" id="GO:0005737">
    <property type="term" value="C:cytoplasm"/>
    <property type="evidence" value="ECO:0007669"/>
    <property type="project" value="TreeGrafter"/>
</dbReference>
<keyword evidence="3" id="KW-0808">Transferase</keyword>
<dbReference type="Pfam" id="PF01661">
    <property type="entry name" value="Macro"/>
    <property type="match status" value="1"/>
</dbReference>
<dbReference type="GO" id="GO:0005634">
    <property type="term" value="C:nucleus"/>
    <property type="evidence" value="ECO:0007669"/>
    <property type="project" value="UniProtKB-SubCell"/>
</dbReference>
<dbReference type="Proteomes" id="UP001233172">
    <property type="component" value="Unassembled WGS sequence"/>
</dbReference>
<dbReference type="PANTHER" id="PTHR14453">
    <property type="entry name" value="PARP/ZINC FINGER CCCH TYPE DOMAIN CONTAINING PROTEIN"/>
    <property type="match status" value="1"/>
</dbReference>
<evidence type="ECO:0000256" key="1">
    <source>
        <dbReference type="ARBA" id="ARBA00004123"/>
    </source>
</evidence>
<dbReference type="PANTHER" id="PTHR14453:SF67">
    <property type="entry name" value="POLY [ADP-RIBOSE] POLYMERASE"/>
    <property type="match status" value="1"/>
</dbReference>
<dbReference type="GO" id="GO:0016757">
    <property type="term" value="F:glycosyltransferase activity"/>
    <property type="evidence" value="ECO:0007669"/>
    <property type="project" value="UniProtKB-KW"/>
</dbReference>
<feature type="region of interest" description="Disordered" evidence="6">
    <location>
        <begin position="226"/>
        <end position="250"/>
    </location>
</feature>
<dbReference type="InterPro" id="IPR002589">
    <property type="entry name" value="Macro_dom"/>
</dbReference>
<dbReference type="SUPFAM" id="SSF52949">
    <property type="entry name" value="Macro domain-like"/>
    <property type="match status" value="1"/>
</dbReference>
<comment type="caution">
    <text evidence="8">The sequence shown here is derived from an EMBL/GenBank/DDBJ whole genome shotgun (WGS) entry which is preliminary data.</text>
</comment>
<feature type="domain" description="Macro" evidence="7">
    <location>
        <begin position="22"/>
        <end position="189"/>
    </location>
</feature>
<gene>
    <name evidence="8" type="ORF">Bpfe_002871</name>
</gene>
<dbReference type="GO" id="GO:0010629">
    <property type="term" value="P:negative regulation of gene expression"/>
    <property type="evidence" value="ECO:0007669"/>
    <property type="project" value="TreeGrafter"/>
</dbReference>
<comment type="subcellular location">
    <subcellularLocation>
        <location evidence="1">Nucleus</location>
    </subcellularLocation>
</comment>
<dbReference type="SMART" id="SM00506">
    <property type="entry name" value="A1pp"/>
    <property type="match status" value="1"/>
</dbReference>
<organism evidence="8 9">
    <name type="scientific">Biomphalaria pfeifferi</name>
    <name type="common">Bloodfluke planorb</name>
    <name type="synonym">Freshwater snail</name>
    <dbReference type="NCBI Taxonomy" id="112525"/>
    <lineage>
        <taxon>Eukaryota</taxon>
        <taxon>Metazoa</taxon>
        <taxon>Spiralia</taxon>
        <taxon>Lophotrochozoa</taxon>
        <taxon>Mollusca</taxon>
        <taxon>Gastropoda</taxon>
        <taxon>Heterobranchia</taxon>
        <taxon>Euthyneura</taxon>
        <taxon>Panpulmonata</taxon>
        <taxon>Hygrophila</taxon>
        <taxon>Lymnaeoidea</taxon>
        <taxon>Planorbidae</taxon>
        <taxon>Biomphalaria</taxon>
    </lineage>
</organism>
<keyword evidence="5" id="KW-0539">Nucleus</keyword>
<sequence>MERSTTRSITGRCRRRCHRKNFSLIMEHTKFGHRILMTPEDIISIKADVIVSSIHPSKNLSNGFLSHHISTKGGPEICKEVLKDSSDLTYGQILQTSPGKLTSKCILFVCLAEWNGENEEALRQSVYECLKKANDSSFTSIAFPALGMGGLKYKPFICATSMLTAIVQYFDDCPESSLEAVHITVQNKDPILVQTFIDTCCAFIMQTIEAEDTKLNVNGMDKFENLPTKKAEPKPLPSNKAPPDNSTHSVQAGASALPVQIASMVSSVLPSKGIRLGCARNSTSPIAFIIEPGFNLSDQSLTLKTEIRLSLPKLFARFFKK</sequence>
<dbReference type="EMBL" id="JASAOG010000006">
    <property type="protein sequence ID" value="KAK0068030.1"/>
    <property type="molecule type" value="Genomic_DNA"/>
</dbReference>
<evidence type="ECO:0000256" key="2">
    <source>
        <dbReference type="ARBA" id="ARBA00022676"/>
    </source>
</evidence>
<dbReference type="Gene3D" id="3.40.220.10">
    <property type="entry name" value="Leucine Aminopeptidase, subunit E, domain 1"/>
    <property type="match status" value="1"/>
</dbReference>
<name>A0AAD8FKV0_BIOPF</name>
<protein>
    <submittedName>
        <fullName evidence="8">Poly [ADP-ribose] polymerase 14</fullName>
    </submittedName>
</protein>
<accession>A0AAD8FKV0</accession>